<dbReference type="InParanoid" id="H0EHT6"/>
<gene>
    <name evidence="1" type="ORF">M7I_2074</name>
</gene>
<dbReference type="Proteomes" id="UP000005446">
    <property type="component" value="Unassembled WGS sequence"/>
</dbReference>
<dbReference type="AlphaFoldDB" id="H0EHT6"/>
<proteinExistence type="predicted"/>
<keyword evidence="2" id="KW-1185">Reference proteome</keyword>
<organism evidence="1 2">
    <name type="scientific">Glarea lozoyensis (strain ATCC 74030 / MF5533)</name>
    <dbReference type="NCBI Taxonomy" id="1104152"/>
    <lineage>
        <taxon>Eukaryota</taxon>
        <taxon>Fungi</taxon>
        <taxon>Dikarya</taxon>
        <taxon>Ascomycota</taxon>
        <taxon>Pezizomycotina</taxon>
        <taxon>Leotiomycetes</taxon>
        <taxon>Helotiales</taxon>
        <taxon>Helotiaceae</taxon>
        <taxon>Glarea</taxon>
    </lineage>
</organism>
<name>H0EHT6_GLAL7</name>
<reference evidence="1 2" key="1">
    <citation type="journal article" date="2012" name="Eukaryot. Cell">
        <title>Genome sequence of the fungus Glarea lozoyensis: the first genome sequence of a species from the Helotiaceae family.</title>
        <authorList>
            <person name="Youssar L."/>
            <person name="Gruening B.A."/>
            <person name="Erxleben A."/>
            <person name="Guenther S."/>
            <person name="Huettel W."/>
        </authorList>
    </citation>
    <scope>NUCLEOTIDE SEQUENCE [LARGE SCALE GENOMIC DNA]</scope>
    <source>
        <strain evidence="2">ATCC 74030 / MF5533</strain>
    </source>
</reference>
<protein>
    <submittedName>
        <fullName evidence="1">Uncharacterized protein</fullName>
    </submittedName>
</protein>
<accession>H0EHT6</accession>
<sequence>MFVNMCHMVFKKLSLSQKKEGIKEMSSTSNLFLGF</sequence>
<dbReference type="EMBL" id="AGUE01000043">
    <property type="protein sequence ID" value="EHL01892.1"/>
    <property type="molecule type" value="Genomic_DNA"/>
</dbReference>
<comment type="caution">
    <text evidence="1">The sequence shown here is derived from an EMBL/GenBank/DDBJ whole genome shotgun (WGS) entry which is preliminary data.</text>
</comment>
<evidence type="ECO:0000313" key="2">
    <source>
        <dbReference type="Proteomes" id="UP000005446"/>
    </source>
</evidence>
<dbReference type="HOGENOM" id="CLU_3368618_0_0_1"/>
<evidence type="ECO:0000313" key="1">
    <source>
        <dbReference type="EMBL" id="EHL01892.1"/>
    </source>
</evidence>